<dbReference type="Pfam" id="PF08532">
    <property type="entry name" value="Glyco_hydro_42M"/>
    <property type="match status" value="1"/>
</dbReference>
<dbReference type="Pfam" id="PF14871">
    <property type="entry name" value="GHL6"/>
    <property type="match status" value="1"/>
</dbReference>
<keyword evidence="3" id="KW-1185">Reference proteome</keyword>
<name>A0ABS7UV28_9BACI</name>
<dbReference type="CDD" id="cd03143">
    <property type="entry name" value="A4_beta-galactosidase_middle_domain"/>
    <property type="match status" value="1"/>
</dbReference>
<reference evidence="2" key="1">
    <citation type="submission" date="2024-05" db="EMBL/GenBank/DDBJ databases">
        <title>Metabacillus sp. nov., isolated from the rhizosphere soil of tomato plants.</title>
        <authorList>
            <person name="Ma R."/>
        </authorList>
    </citation>
    <scope>NUCLEOTIDE SEQUENCE</scope>
    <source>
        <strain evidence="2">DBTR6</strain>
    </source>
</reference>
<dbReference type="Proteomes" id="UP001165287">
    <property type="component" value="Unassembled WGS sequence"/>
</dbReference>
<dbReference type="InterPro" id="IPR013738">
    <property type="entry name" value="Beta_galactosidase_Trimer"/>
</dbReference>
<gene>
    <name evidence="2" type="ORF">K9V48_18390</name>
</gene>
<dbReference type="Gene3D" id="3.40.50.880">
    <property type="match status" value="1"/>
</dbReference>
<evidence type="ECO:0000259" key="1">
    <source>
        <dbReference type="Pfam" id="PF08532"/>
    </source>
</evidence>
<dbReference type="RefSeq" id="WP_224140629.1">
    <property type="nucleotide sequence ID" value="NZ_JAIQUM010000048.1"/>
</dbReference>
<dbReference type="InterPro" id="IPR028212">
    <property type="entry name" value="GHL6"/>
</dbReference>
<proteinExistence type="predicted"/>
<feature type="domain" description="Beta-galactosidase trimerisation" evidence="1">
    <location>
        <begin position="384"/>
        <end position="452"/>
    </location>
</feature>
<dbReference type="InterPro" id="IPR029062">
    <property type="entry name" value="Class_I_gatase-like"/>
</dbReference>
<accession>A0ABS7UV28</accession>
<protein>
    <submittedName>
        <fullName evidence="2">Beta-galactosidase trimerization domain-containing protein</fullName>
    </submittedName>
</protein>
<evidence type="ECO:0000313" key="2">
    <source>
        <dbReference type="EMBL" id="MBZ5752166.1"/>
    </source>
</evidence>
<dbReference type="EMBL" id="JAIQUM010000048">
    <property type="protein sequence ID" value="MBZ5752166.1"/>
    <property type="molecule type" value="Genomic_DNA"/>
</dbReference>
<sequence length="671" mass="76835">MKDYSLRYRQVHLDFHTSPDIENIGINFDPDEFASTLEKARVNSITCFARCHHGFLYYDSKLFPEIVHPHLVNKDLLKEQIEACHKRNIRVPIYITVQWDNYMAEKHPEWLARDENGDPIYHPNSYKDDSTVDPGFYRHLCVNSPYVEYLKSQTQEILDAFPVDGLFFDIVNPLDCSCENCKSGMEKERLNPEVKEDRLLYGQQVIDRFKLDMSAFIRESNKECSIFYNRGHISTAHRSIKSAYTHFELESLPSGEWGYLHFPITARYARNLGLDSLGMTGKFHTMWGDFHSFKNKAALEFECFRSLALNLKCMIGDQLDPNGKISYPVYDLIGSVYSQIEAKEPWCEGANPITEIGVFTPEEFLDSRSLDGLPSAIMGVTRMLEESGHQFDILDSISDLEKYKVLILPDTIPVDEVFARKLDDYVENGGKIIASYQSGLNPDKNHFYLSSLGVELVGEAPFSPDFLVPQGEIGKGLPITEHVMYLKGLEVRALDNAEVLIEAKVPYFNRTQERFCSHAHTPSSGEIGYPGVIQNGSSIYFMHPIFSQYNQNAPRWCKQLFLNALDLLLPQPLIKHNGPSTLCVAMNEQEDRGIIHLLHYIPERRSQEIEVIEDVIPLYDTKISVNIHHEIKGIQCVPEGIALEFSEKDGRTEFILPRLKGHQMIALQYEQ</sequence>
<comment type="caution">
    <text evidence="2">The sequence shown here is derived from an EMBL/GenBank/DDBJ whole genome shotgun (WGS) entry which is preliminary data.</text>
</comment>
<dbReference type="Gene3D" id="3.20.20.80">
    <property type="entry name" value="Glycosidases"/>
    <property type="match status" value="1"/>
</dbReference>
<dbReference type="InterPro" id="IPR017853">
    <property type="entry name" value="GH"/>
</dbReference>
<dbReference type="SUPFAM" id="SSF52317">
    <property type="entry name" value="Class I glutamine amidotransferase-like"/>
    <property type="match status" value="1"/>
</dbReference>
<evidence type="ECO:0000313" key="3">
    <source>
        <dbReference type="Proteomes" id="UP001165287"/>
    </source>
</evidence>
<dbReference type="SUPFAM" id="SSF51445">
    <property type="entry name" value="(Trans)glycosidases"/>
    <property type="match status" value="1"/>
</dbReference>
<organism evidence="2 3">
    <name type="scientific">Metabacillus rhizolycopersici</name>
    <dbReference type="NCBI Taxonomy" id="2875709"/>
    <lineage>
        <taxon>Bacteria</taxon>
        <taxon>Bacillati</taxon>
        <taxon>Bacillota</taxon>
        <taxon>Bacilli</taxon>
        <taxon>Bacillales</taxon>
        <taxon>Bacillaceae</taxon>
        <taxon>Metabacillus</taxon>
    </lineage>
</organism>